<comment type="similarity">
    <text evidence="1">Belongs to the N-acetylmuramoyl-L-alanine amidase 2 family.</text>
</comment>
<dbReference type="GO" id="GO:0009253">
    <property type="term" value="P:peptidoglycan catabolic process"/>
    <property type="evidence" value="ECO:0007669"/>
    <property type="project" value="InterPro"/>
</dbReference>
<dbReference type="GO" id="GO:0008745">
    <property type="term" value="F:N-acetylmuramoyl-L-alanine amidase activity"/>
    <property type="evidence" value="ECO:0007669"/>
    <property type="project" value="InterPro"/>
</dbReference>
<proteinExistence type="inferred from homology"/>
<dbReference type="CDD" id="cd06583">
    <property type="entry name" value="PGRP"/>
    <property type="match status" value="1"/>
</dbReference>
<dbReference type="STRING" id="1513896.SAMN05660841_03884"/>
<organism evidence="3 4">
    <name type="scientific">Sphingobacterium nematocida</name>
    <dbReference type="NCBI Taxonomy" id="1513896"/>
    <lineage>
        <taxon>Bacteria</taxon>
        <taxon>Pseudomonadati</taxon>
        <taxon>Bacteroidota</taxon>
        <taxon>Sphingobacteriia</taxon>
        <taxon>Sphingobacteriales</taxon>
        <taxon>Sphingobacteriaceae</taxon>
        <taxon>Sphingobacterium</taxon>
    </lineage>
</organism>
<evidence type="ECO:0000256" key="1">
    <source>
        <dbReference type="ARBA" id="ARBA00007553"/>
    </source>
</evidence>
<dbReference type="RefSeq" id="WP_079645533.1">
    <property type="nucleotide sequence ID" value="NZ_FUZF01000023.1"/>
</dbReference>
<dbReference type="InterPro" id="IPR002502">
    <property type="entry name" value="Amidase_domain"/>
</dbReference>
<dbReference type="InterPro" id="IPR006619">
    <property type="entry name" value="PGRP_domain_met/bac"/>
</dbReference>
<gene>
    <name evidence="3" type="ORF">SAMN05660841_03884</name>
</gene>
<reference evidence="4" key="1">
    <citation type="submission" date="2017-02" db="EMBL/GenBank/DDBJ databases">
        <authorList>
            <person name="Varghese N."/>
            <person name="Submissions S."/>
        </authorList>
    </citation>
    <scope>NUCLEOTIDE SEQUENCE [LARGE SCALE GENOMIC DNA]</scope>
    <source>
        <strain evidence="4">DSM 24091</strain>
    </source>
</reference>
<dbReference type="InterPro" id="IPR015510">
    <property type="entry name" value="PGRP"/>
</dbReference>
<dbReference type="Proteomes" id="UP000190150">
    <property type="component" value="Unassembled WGS sequence"/>
</dbReference>
<evidence type="ECO:0000313" key="3">
    <source>
        <dbReference type="EMBL" id="SKC05252.1"/>
    </source>
</evidence>
<dbReference type="OrthoDB" id="9811296at2"/>
<accession>A0A1T5GA80</accession>
<dbReference type="SMART" id="SM00701">
    <property type="entry name" value="PGRP"/>
    <property type="match status" value="1"/>
</dbReference>
<dbReference type="PANTHER" id="PTHR11022">
    <property type="entry name" value="PEPTIDOGLYCAN RECOGNITION PROTEIN"/>
    <property type="match status" value="1"/>
</dbReference>
<keyword evidence="4" id="KW-1185">Reference proteome</keyword>
<evidence type="ECO:0000259" key="2">
    <source>
        <dbReference type="SMART" id="SM00701"/>
    </source>
</evidence>
<name>A0A1T5GA80_9SPHI</name>
<dbReference type="GO" id="GO:0008270">
    <property type="term" value="F:zinc ion binding"/>
    <property type="evidence" value="ECO:0007669"/>
    <property type="project" value="InterPro"/>
</dbReference>
<sequence length="198" mass="22764">MKLLFLLLLFPLMSFNPIDYSIEVAIQPRSSWNAQTARPYKKHTPVRITIHHEGGKVLLENGDAKQRLKNIQTWCMGPERNWTDIPYHYLIAPDGTVYQGRDVFTVGDTNTDYDPTGHLLISFLGNYNEQQLNEHLLDVLVKLTASFCQKYDISPETIATHRDYCGHTNCPGQNIYTYFENGYLKNSVKKLLLEVPSK</sequence>
<dbReference type="EMBL" id="FUZF01000023">
    <property type="protein sequence ID" value="SKC05252.1"/>
    <property type="molecule type" value="Genomic_DNA"/>
</dbReference>
<dbReference type="Pfam" id="PF01510">
    <property type="entry name" value="Amidase_2"/>
    <property type="match status" value="1"/>
</dbReference>
<feature type="domain" description="Peptidoglycan recognition protein family" evidence="2">
    <location>
        <begin position="24"/>
        <end position="165"/>
    </location>
</feature>
<protein>
    <submittedName>
        <fullName evidence="3">N-acetylmuramoyl-L-alanine amidase</fullName>
    </submittedName>
</protein>
<dbReference type="Gene3D" id="3.40.80.10">
    <property type="entry name" value="Peptidoglycan recognition protein-like"/>
    <property type="match status" value="1"/>
</dbReference>
<dbReference type="PANTHER" id="PTHR11022:SF41">
    <property type="entry name" value="PEPTIDOGLYCAN-RECOGNITION PROTEIN LC-RELATED"/>
    <property type="match status" value="1"/>
</dbReference>
<dbReference type="SUPFAM" id="SSF55846">
    <property type="entry name" value="N-acetylmuramoyl-L-alanine amidase-like"/>
    <property type="match status" value="1"/>
</dbReference>
<evidence type="ECO:0000313" key="4">
    <source>
        <dbReference type="Proteomes" id="UP000190150"/>
    </source>
</evidence>
<dbReference type="AlphaFoldDB" id="A0A1T5GA80"/>
<dbReference type="InterPro" id="IPR036505">
    <property type="entry name" value="Amidase/PGRP_sf"/>
</dbReference>